<evidence type="ECO:0000256" key="9">
    <source>
        <dbReference type="ARBA" id="ARBA00041713"/>
    </source>
</evidence>
<keyword evidence="5 10" id="KW-0648">Protein biosynthesis</keyword>
<evidence type="ECO:0000256" key="7">
    <source>
        <dbReference type="ARBA" id="ARBA00030245"/>
    </source>
</evidence>
<evidence type="ECO:0000256" key="3">
    <source>
        <dbReference type="ARBA" id="ARBA00022845"/>
    </source>
</evidence>
<dbReference type="Gene3D" id="3.30.760.10">
    <property type="entry name" value="RNA Cap, Translation Initiation Factor Eif4e"/>
    <property type="match status" value="1"/>
</dbReference>
<dbReference type="InterPro" id="IPR019770">
    <property type="entry name" value="TIF_eIF_4E_CS"/>
</dbReference>
<keyword evidence="13" id="KW-1185">Reference proteome</keyword>
<dbReference type="PROSITE" id="PS00813">
    <property type="entry name" value="IF4E"/>
    <property type="match status" value="1"/>
</dbReference>
<evidence type="ECO:0000313" key="12">
    <source>
        <dbReference type="EnsemblPlants" id="Pp3c1_5840V3.1"/>
    </source>
</evidence>
<organism evidence="11">
    <name type="scientific">Physcomitrium patens</name>
    <name type="common">Spreading-leaved earth moss</name>
    <name type="synonym">Physcomitrella patens</name>
    <dbReference type="NCBI Taxonomy" id="3218"/>
    <lineage>
        <taxon>Eukaryota</taxon>
        <taxon>Viridiplantae</taxon>
        <taxon>Streptophyta</taxon>
        <taxon>Embryophyta</taxon>
        <taxon>Bryophyta</taxon>
        <taxon>Bryophytina</taxon>
        <taxon>Bryopsida</taxon>
        <taxon>Funariidae</taxon>
        <taxon>Funariales</taxon>
        <taxon>Funariaceae</taxon>
        <taxon>Physcomitrium</taxon>
    </lineage>
</organism>
<dbReference type="SUPFAM" id="SSF55418">
    <property type="entry name" value="eIF4e-like"/>
    <property type="match status" value="1"/>
</dbReference>
<dbReference type="PANTHER" id="PTHR11960">
    <property type="entry name" value="EUKARYOTIC TRANSLATION INITIATION FACTOR 4E RELATED"/>
    <property type="match status" value="1"/>
</dbReference>
<dbReference type="STRING" id="3218.A0A2K1L6Z8"/>
<dbReference type="PaxDb" id="3218-PP1S45_235V6.1"/>
<dbReference type="AlphaFoldDB" id="A0A2K1L6Z8"/>
<evidence type="ECO:0000313" key="13">
    <source>
        <dbReference type="Proteomes" id="UP000006727"/>
    </source>
</evidence>
<evidence type="ECO:0000256" key="10">
    <source>
        <dbReference type="RuleBase" id="RU004374"/>
    </source>
</evidence>
<evidence type="ECO:0000256" key="5">
    <source>
        <dbReference type="ARBA" id="ARBA00022917"/>
    </source>
</evidence>
<dbReference type="GeneID" id="112281215"/>
<dbReference type="RefSeq" id="XP_024373246.1">
    <property type="nucleotide sequence ID" value="XM_024517478.2"/>
</dbReference>
<keyword evidence="3" id="KW-0810">Translation regulation</keyword>
<dbReference type="GO" id="GO:0000340">
    <property type="term" value="F:RNA 7-methylguanosine cap binding"/>
    <property type="evidence" value="ECO:0000318"/>
    <property type="project" value="GO_Central"/>
</dbReference>
<reference evidence="11 13" key="2">
    <citation type="journal article" date="2018" name="Plant J.">
        <title>The Physcomitrella patens chromosome-scale assembly reveals moss genome structure and evolution.</title>
        <authorList>
            <person name="Lang D."/>
            <person name="Ullrich K.K."/>
            <person name="Murat F."/>
            <person name="Fuchs J."/>
            <person name="Jenkins J."/>
            <person name="Haas F.B."/>
            <person name="Piednoel M."/>
            <person name="Gundlach H."/>
            <person name="Van Bel M."/>
            <person name="Meyberg R."/>
            <person name="Vives C."/>
            <person name="Morata J."/>
            <person name="Symeonidi A."/>
            <person name="Hiss M."/>
            <person name="Muchero W."/>
            <person name="Kamisugi Y."/>
            <person name="Saleh O."/>
            <person name="Blanc G."/>
            <person name="Decker E.L."/>
            <person name="van Gessel N."/>
            <person name="Grimwood J."/>
            <person name="Hayes R.D."/>
            <person name="Graham S.W."/>
            <person name="Gunter L.E."/>
            <person name="McDaniel S.F."/>
            <person name="Hoernstein S.N.W."/>
            <person name="Larsson A."/>
            <person name="Li F.W."/>
            <person name="Perroud P.F."/>
            <person name="Phillips J."/>
            <person name="Ranjan P."/>
            <person name="Rokshar D.S."/>
            <person name="Rothfels C.J."/>
            <person name="Schneider L."/>
            <person name="Shu S."/>
            <person name="Stevenson D.W."/>
            <person name="Thummler F."/>
            <person name="Tillich M."/>
            <person name="Villarreal Aguilar J.C."/>
            <person name="Widiez T."/>
            <person name="Wong G.K."/>
            <person name="Wymore A."/>
            <person name="Zhang Y."/>
            <person name="Zimmer A.D."/>
            <person name="Quatrano R.S."/>
            <person name="Mayer K.F.X."/>
            <person name="Goodstein D."/>
            <person name="Casacuberta J.M."/>
            <person name="Vandepoele K."/>
            <person name="Reski R."/>
            <person name="Cuming A.C."/>
            <person name="Tuskan G.A."/>
            <person name="Maumus F."/>
            <person name="Salse J."/>
            <person name="Schmutz J."/>
            <person name="Rensing S.A."/>
        </authorList>
    </citation>
    <scope>NUCLEOTIDE SEQUENCE [LARGE SCALE GENOMIC DNA]</scope>
    <source>
        <strain evidence="12 13">cv. Gransden 2004</strain>
    </source>
</reference>
<dbReference type="GO" id="GO:0003743">
    <property type="term" value="F:translation initiation factor activity"/>
    <property type="evidence" value="ECO:0000318"/>
    <property type="project" value="GO_Central"/>
</dbReference>
<evidence type="ECO:0000256" key="2">
    <source>
        <dbReference type="ARBA" id="ARBA00022540"/>
    </source>
</evidence>
<gene>
    <name evidence="12" type="primary">LOC112281215</name>
    <name evidence="11" type="ORF">PHYPA_000239</name>
</gene>
<name>A0A2K1L6Z8_PHYPA</name>
<dbReference type="GO" id="GO:0016281">
    <property type="term" value="C:eukaryotic translation initiation factor 4F complex"/>
    <property type="evidence" value="ECO:0000318"/>
    <property type="project" value="GO_Central"/>
</dbReference>
<dbReference type="Proteomes" id="UP000006727">
    <property type="component" value="Chromosome 1"/>
</dbReference>
<proteinExistence type="inferred from homology"/>
<evidence type="ECO:0000256" key="4">
    <source>
        <dbReference type="ARBA" id="ARBA00022884"/>
    </source>
</evidence>
<dbReference type="GO" id="GO:0006413">
    <property type="term" value="P:translational initiation"/>
    <property type="evidence" value="ECO:0000318"/>
    <property type="project" value="GO_Central"/>
</dbReference>
<dbReference type="EnsemblPlants" id="Pp3c1_5840V3.2">
    <property type="protein sequence ID" value="Pp3c1_5840V3.2"/>
    <property type="gene ID" value="Pp3c1_5840"/>
</dbReference>
<dbReference type="GO" id="GO:0006417">
    <property type="term" value="P:regulation of translation"/>
    <property type="evidence" value="ECO:0007669"/>
    <property type="project" value="UniProtKB-KW"/>
</dbReference>
<evidence type="ECO:0000313" key="11">
    <source>
        <dbReference type="EMBL" id="PNR61815.1"/>
    </source>
</evidence>
<dbReference type="Gramene" id="Pp3c1_5840V3.2">
    <property type="protein sequence ID" value="Pp3c1_5840V3.2"/>
    <property type="gene ID" value="Pp3c1_5840"/>
</dbReference>
<accession>A0A2K1L6Z8</accession>
<keyword evidence="4 10" id="KW-0694">RNA-binding</keyword>
<dbReference type="InterPro" id="IPR023398">
    <property type="entry name" value="TIF_eIF4e-like"/>
</dbReference>
<evidence type="ECO:0000256" key="8">
    <source>
        <dbReference type="ARBA" id="ARBA00032656"/>
    </source>
</evidence>
<dbReference type="OrthoDB" id="590761at2759"/>
<keyword evidence="6" id="KW-1015">Disulfide bond</keyword>
<dbReference type="EnsemblPlants" id="Pp3c1_5840V3.1">
    <property type="protein sequence ID" value="Pp3c1_5840V3.1"/>
    <property type="gene ID" value="Pp3c1_5840"/>
</dbReference>
<dbReference type="FunFam" id="3.30.760.10:FF:000003">
    <property type="entry name" value="Eukaryotic translation initiation factor 4E"/>
    <property type="match status" value="1"/>
</dbReference>
<dbReference type="InterPro" id="IPR001040">
    <property type="entry name" value="TIF_eIF_4E"/>
</dbReference>
<evidence type="ECO:0000256" key="6">
    <source>
        <dbReference type="ARBA" id="ARBA00023157"/>
    </source>
</evidence>
<reference evidence="12" key="3">
    <citation type="submission" date="2020-12" db="UniProtKB">
        <authorList>
            <consortium name="EnsemblPlants"/>
        </authorList>
    </citation>
    <scope>IDENTIFICATION</scope>
</reference>
<evidence type="ECO:0000256" key="1">
    <source>
        <dbReference type="ARBA" id="ARBA00009860"/>
    </source>
</evidence>
<protein>
    <recommendedName>
        <fullName evidence="8">eIF-4F 25 kDa subunit</fullName>
    </recommendedName>
    <alternativeName>
        <fullName evidence="9">eIF-4F p26 subunit</fullName>
    </alternativeName>
    <alternativeName>
        <fullName evidence="7">mRNA cap-binding protein</fullName>
    </alternativeName>
</protein>
<comment type="similarity">
    <text evidence="1 10">Belongs to the eukaryotic initiation factor 4E family.</text>
</comment>
<dbReference type="PANTHER" id="PTHR11960:SF8">
    <property type="entry name" value="EUKARYOTIC TRANSLATION INITIATION FACTOR 4E1-RELATED"/>
    <property type="match status" value="1"/>
</dbReference>
<reference evidence="11 13" key="1">
    <citation type="journal article" date="2008" name="Science">
        <title>The Physcomitrella genome reveals evolutionary insights into the conquest of land by plants.</title>
        <authorList>
            <person name="Rensing S."/>
            <person name="Lang D."/>
            <person name="Zimmer A."/>
            <person name="Terry A."/>
            <person name="Salamov A."/>
            <person name="Shapiro H."/>
            <person name="Nishiyama T."/>
            <person name="Perroud P.-F."/>
            <person name="Lindquist E."/>
            <person name="Kamisugi Y."/>
            <person name="Tanahashi T."/>
            <person name="Sakakibara K."/>
            <person name="Fujita T."/>
            <person name="Oishi K."/>
            <person name="Shin-I T."/>
            <person name="Kuroki Y."/>
            <person name="Toyoda A."/>
            <person name="Suzuki Y."/>
            <person name="Hashimoto A."/>
            <person name="Yamaguchi K."/>
            <person name="Sugano A."/>
            <person name="Kohara Y."/>
            <person name="Fujiyama A."/>
            <person name="Anterola A."/>
            <person name="Aoki S."/>
            <person name="Ashton N."/>
            <person name="Barbazuk W.B."/>
            <person name="Barker E."/>
            <person name="Bennetzen J."/>
            <person name="Bezanilla M."/>
            <person name="Blankenship R."/>
            <person name="Cho S.H."/>
            <person name="Dutcher S."/>
            <person name="Estelle M."/>
            <person name="Fawcett J.A."/>
            <person name="Gundlach H."/>
            <person name="Hanada K."/>
            <person name="Heyl A."/>
            <person name="Hicks K.A."/>
            <person name="Hugh J."/>
            <person name="Lohr M."/>
            <person name="Mayer K."/>
            <person name="Melkozernov A."/>
            <person name="Murata T."/>
            <person name="Nelson D."/>
            <person name="Pils B."/>
            <person name="Prigge M."/>
            <person name="Reiss B."/>
            <person name="Renner T."/>
            <person name="Rombauts S."/>
            <person name="Rushton P."/>
            <person name="Sanderfoot A."/>
            <person name="Schween G."/>
            <person name="Shiu S.-H."/>
            <person name="Stueber K."/>
            <person name="Theodoulou F.L."/>
            <person name="Tu H."/>
            <person name="Van de Peer Y."/>
            <person name="Verrier P.J."/>
            <person name="Waters E."/>
            <person name="Wood A."/>
            <person name="Yang L."/>
            <person name="Cove D."/>
            <person name="Cuming A."/>
            <person name="Hasebe M."/>
            <person name="Lucas S."/>
            <person name="Mishler D.B."/>
            <person name="Reski R."/>
            <person name="Grigoriev I."/>
            <person name="Quatrano R.S."/>
            <person name="Boore J.L."/>
        </authorList>
    </citation>
    <scope>NUCLEOTIDE SEQUENCE [LARGE SCALE GENOMIC DNA]</scope>
    <source>
        <strain evidence="12 13">cv. Gransden 2004</strain>
    </source>
</reference>
<dbReference type="Gramene" id="Pp3c1_5840V3.1">
    <property type="protein sequence ID" value="Pp3c1_5840V3.1"/>
    <property type="gene ID" value="Pp3c1_5840"/>
</dbReference>
<sequence length="222" mass="25451">MTENDAVESAVAMSRLTIMSGGVEELEYFEETSVNRQPEAKMHLLQHSWTFWFDNPNGKQKQATWGTSLREVYTFYTVEQFWGLYNNVLPPSKMSANADFHCFKTGIQPKWEDPKCAHGGKWTVQLPRSGGKMLLDTYWLYTLLAMIGEQFDEGDEICGAVVSARRAQDKIAIWTTTASNENAQISIGTQWKDVLDYHEKLGYVFHDDAKRQEKNAKSRYTV</sequence>
<keyword evidence="2 10" id="KW-0396">Initiation factor</keyword>
<dbReference type="EMBL" id="ABEU02000001">
    <property type="protein sequence ID" value="PNR61815.1"/>
    <property type="molecule type" value="Genomic_DNA"/>
</dbReference>
<dbReference type="Pfam" id="PF01652">
    <property type="entry name" value="IF4E"/>
    <property type="match status" value="1"/>
</dbReference>